<evidence type="ECO:0000313" key="1">
    <source>
        <dbReference type="EMBL" id="MCV3213250.1"/>
    </source>
</evidence>
<reference evidence="1 2" key="1">
    <citation type="submission" date="2022-10" db="EMBL/GenBank/DDBJ databases">
        <title>Identification of biosynthetic pathway for the production of the potent trypsin inhibitor radiosumin.</title>
        <authorList>
            <person name="Fewer D.P."/>
            <person name="Delbaje E."/>
            <person name="Ouyang X."/>
            <person name="Agostino P.D."/>
            <person name="Wahlsten M."/>
            <person name="Jokela J."/>
            <person name="Permi P."/>
            <person name="Haapaniemi E."/>
            <person name="Koistinen H."/>
        </authorList>
    </citation>
    <scope>NUCLEOTIDE SEQUENCE [LARGE SCALE GENOMIC DNA]</scope>
    <source>
        <strain evidence="1 2">NIES-515</strain>
    </source>
</reference>
<protein>
    <submittedName>
        <fullName evidence="1">Uncharacterized protein</fullName>
    </submittedName>
</protein>
<accession>A0ABT3AW34</accession>
<comment type="caution">
    <text evidence="1">The sequence shown here is derived from an EMBL/GenBank/DDBJ whole genome shotgun (WGS) entry which is preliminary data.</text>
</comment>
<gene>
    <name evidence="1" type="ORF">OGM63_06880</name>
</gene>
<evidence type="ECO:0000313" key="2">
    <source>
        <dbReference type="Proteomes" id="UP001526143"/>
    </source>
</evidence>
<keyword evidence="2" id="KW-1185">Reference proteome</keyword>
<dbReference type="EMBL" id="JAOWRF010000105">
    <property type="protein sequence ID" value="MCV3213250.1"/>
    <property type="molecule type" value="Genomic_DNA"/>
</dbReference>
<organism evidence="1 2">
    <name type="scientific">Plectonema radiosum NIES-515</name>
    <dbReference type="NCBI Taxonomy" id="2986073"/>
    <lineage>
        <taxon>Bacteria</taxon>
        <taxon>Bacillati</taxon>
        <taxon>Cyanobacteriota</taxon>
        <taxon>Cyanophyceae</taxon>
        <taxon>Oscillatoriophycideae</taxon>
        <taxon>Oscillatoriales</taxon>
        <taxon>Microcoleaceae</taxon>
        <taxon>Plectonema</taxon>
    </lineage>
</organism>
<sequence length="42" mass="4643">MRIVGKTPTGRASVAVLHLSDDPDALEVRSYWVLAGWHPPED</sequence>
<proteinExistence type="predicted"/>
<dbReference type="Proteomes" id="UP001526143">
    <property type="component" value="Unassembled WGS sequence"/>
</dbReference>
<dbReference type="RefSeq" id="WP_263744755.1">
    <property type="nucleotide sequence ID" value="NZ_JAOWRF010000105.1"/>
</dbReference>
<name>A0ABT3AW34_9CYAN</name>